<comment type="caution">
    <text evidence="6">The sequence shown here is derived from an EMBL/GenBank/DDBJ whole genome shotgun (WGS) entry which is preliminary data.</text>
</comment>
<dbReference type="InterPro" id="IPR051043">
    <property type="entry name" value="Sulfatase_Mod_Factor_Kinase"/>
</dbReference>
<dbReference type="Proteomes" id="UP000280792">
    <property type="component" value="Unassembled WGS sequence"/>
</dbReference>
<dbReference type="PANTHER" id="PTHR23150:SF36">
    <property type="entry name" value="HERCYNINE OXYGENASE"/>
    <property type="match status" value="1"/>
</dbReference>
<name>A0A3P3VJB7_9GAMM</name>
<dbReference type="NCBIfam" id="NF041186">
    <property type="entry name" value="SenA"/>
    <property type="match status" value="1"/>
</dbReference>
<keyword evidence="7" id="KW-1185">Reference proteome</keyword>
<evidence type="ECO:0000259" key="5">
    <source>
        <dbReference type="Pfam" id="PF12867"/>
    </source>
</evidence>
<reference evidence="6 7" key="1">
    <citation type="submission" date="2018-08" db="EMBL/GenBank/DDBJ databases">
        <authorList>
            <person name="Khan S.A."/>
        </authorList>
    </citation>
    <scope>NUCLEOTIDE SEQUENCE [LARGE SCALE GENOMIC DNA]</scope>
    <source>
        <strain evidence="6 7">GTF-13</strain>
    </source>
</reference>
<proteinExistence type="predicted"/>
<gene>
    <name evidence="6" type="primary">egtB</name>
    <name evidence="6" type="ORF">D0544_13405</name>
</gene>
<evidence type="ECO:0000259" key="4">
    <source>
        <dbReference type="Pfam" id="PF03781"/>
    </source>
</evidence>
<dbReference type="InterPro" id="IPR005532">
    <property type="entry name" value="SUMF_dom"/>
</dbReference>
<dbReference type="Gene3D" id="1.20.120.450">
    <property type="entry name" value="dinb family like domain"/>
    <property type="match status" value="1"/>
</dbReference>
<feature type="domain" description="DinB-like" evidence="5">
    <location>
        <begin position="13"/>
        <end position="117"/>
    </location>
</feature>
<feature type="domain" description="Sulfatase-modifying factor enzyme-like" evidence="4">
    <location>
        <begin position="169"/>
        <end position="427"/>
    </location>
</feature>
<dbReference type="NCBIfam" id="TIGR04373">
    <property type="entry name" value="egtB_X_signatur"/>
    <property type="match status" value="1"/>
</dbReference>
<dbReference type="Gene3D" id="3.90.1580.10">
    <property type="entry name" value="paralog of FGE (formylglycine-generating enzyme)"/>
    <property type="match status" value="1"/>
</dbReference>
<evidence type="ECO:0000256" key="1">
    <source>
        <dbReference type="ARBA" id="ARBA00023002"/>
    </source>
</evidence>
<dbReference type="InterPro" id="IPR024775">
    <property type="entry name" value="DinB-like"/>
</dbReference>
<keyword evidence="2" id="KW-0408">Iron</keyword>
<protein>
    <submittedName>
        <fullName evidence="6">Ergothioneine biosynthesis protein EgtB</fullName>
    </submittedName>
</protein>
<evidence type="ECO:0000313" key="7">
    <source>
        <dbReference type="Proteomes" id="UP000280792"/>
    </source>
</evidence>
<comment type="pathway">
    <text evidence="3">Amino-acid biosynthesis; ergothioneine biosynthesis.</text>
</comment>
<evidence type="ECO:0000256" key="2">
    <source>
        <dbReference type="ARBA" id="ARBA00023004"/>
    </source>
</evidence>
<dbReference type="InterPro" id="IPR042095">
    <property type="entry name" value="SUMF_sf"/>
</dbReference>
<dbReference type="SUPFAM" id="SSF109854">
    <property type="entry name" value="DinB/YfiT-like putative metalloenzymes"/>
    <property type="match status" value="1"/>
</dbReference>
<organism evidence="6 7">
    <name type="scientific">Aestuariirhabdus litorea</name>
    <dbReference type="NCBI Taxonomy" id="2528527"/>
    <lineage>
        <taxon>Bacteria</taxon>
        <taxon>Pseudomonadati</taxon>
        <taxon>Pseudomonadota</taxon>
        <taxon>Gammaproteobacteria</taxon>
        <taxon>Oceanospirillales</taxon>
        <taxon>Aestuariirhabdaceae</taxon>
        <taxon>Aestuariirhabdus</taxon>
    </lineage>
</organism>
<dbReference type="InterPro" id="IPR034660">
    <property type="entry name" value="DinB/YfiT-like"/>
</dbReference>
<dbReference type="EMBL" id="QWEZ01000002">
    <property type="protein sequence ID" value="RRJ82841.1"/>
    <property type="molecule type" value="Genomic_DNA"/>
</dbReference>
<reference evidence="6 7" key="2">
    <citation type="submission" date="2018-12" db="EMBL/GenBank/DDBJ databases">
        <title>Simiduia agarivorans gen. nov., sp. nov., a marine, agarolytic bacterium isolated from shallow coastal water from Keelung, Taiwan.</title>
        <authorList>
            <person name="Shieh W.Y."/>
        </authorList>
    </citation>
    <scope>NUCLEOTIDE SEQUENCE [LARGE SCALE GENOMIC DNA]</scope>
    <source>
        <strain evidence="6 7">GTF-13</strain>
    </source>
</reference>
<evidence type="ECO:0000313" key="6">
    <source>
        <dbReference type="EMBL" id="RRJ82841.1"/>
    </source>
</evidence>
<dbReference type="InterPro" id="IPR030809">
    <property type="entry name" value="EgtB_signatur"/>
</dbReference>
<dbReference type="Pfam" id="PF12867">
    <property type="entry name" value="DinB_2"/>
    <property type="match status" value="1"/>
</dbReference>
<dbReference type="PANTHER" id="PTHR23150">
    <property type="entry name" value="SULFATASE MODIFYING FACTOR 1, 2"/>
    <property type="match status" value="1"/>
</dbReference>
<sequence>MSSLTSATIALLIQQAHQRTLQLIAGLNSEQMMGPRLPIVNPLRWEIGHAAYFYEYWLLRHHLGQPPLRADADQLYDSIRIAHDQRWDLPLPSLPDTLHYLEQVQERVLACLTEEEDPRRDYLAQYALFHQAMHNEAYTYSRQTLAYPTPDLGPAPLFEPGTAATGDALIPGGLFMLGASPRDGFVFDNEKWAHPVEVAPFAIARTAVSNGDYLAFVEAGGYRQRRYWSNEGWDWRKRTGLEHPLYWRQQGGDWQQRHFDRWQPLLPDHGLIHVCWYEAQAYCRWAERRLPSEVEWEMAAAAEPGPGGLGLSPHKRRFPWGDSAPAPGQANLGGTALGTVDVNACPGGDSAFGCRQMIGNTWEWTADRFGPYPGFTPDMYADYSQPLFGHTRVLRGGGWATHAPMIRNSWRTYYGPERNDVFAGFRTCAL</sequence>
<dbReference type="AlphaFoldDB" id="A0A3P3VJB7"/>
<dbReference type="RefSeq" id="WP_125016952.1">
    <property type="nucleotide sequence ID" value="NZ_QWEZ01000002.1"/>
</dbReference>
<dbReference type="SUPFAM" id="SSF56436">
    <property type="entry name" value="C-type lectin-like"/>
    <property type="match status" value="1"/>
</dbReference>
<evidence type="ECO:0000256" key="3">
    <source>
        <dbReference type="ARBA" id="ARBA00037882"/>
    </source>
</evidence>
<dbReference type="Pfam" id="PF03781">
    <property type="entry name" value="FGE-sulfatase"/>
    <property type="match status" value="1"/>
</dbReference>
<keyword evidence="1" id="KW-0560">Oxidoreductase</keyword>
<dbReference type="InterPro" id="IPR016187">
    <property type="entry name" value="CTDL_fold"/>
</dbReference>
<accession>A0A3P3VJB7</accession>